<name>A0A6L6VJZ3_AGRVI</name>
<dbReference type="Gene3D" id="1.10.3020.20">
    <property type="match status" value="1"/>
</dbReference>
<dbReference type="Pfam" id="PF02129">
    <property type="entry name" value="Peptidase_S15"/>
    <property type="match status" value="1"/>
</dbReference>
<dbReference type="NCBIfam" id="TIGR00976">
    <property type="entry name" value="CocE_NonD"/>
    <property type="match status" value="2"/>
</dbReference>
<dbReference type="EMBL" id="WPHR01000044">
    <property type="protein sequence ID" value="MUZ76014.1"/>
    <property type="molecule type" value="Genomic_DNA"/>
</dbReference>
<proteinExistence type="predicted"/>
<dbReference type="SUPFAM" id="SSF53474">
    <property type="entry name" value="alpha/beta-Hydrolases"/>
    <property type="match status" value="1"/>
</dbReference>
<dbReference type="Gene3D" id="3.40.50.1820">
    <property type="entry name" value="alpha/beta hydrolase"/>
    <property type="match status" value="1"/>
</dbReference>
<dbReference type="Proteomes" id="UP000477951">
    <property type="component" value="Unassembled WGS sequence"/>
</dbReference>
<evidence type="ECO:0000313" key="4">
    <source>
        <dbReference type="EMBL" id="MUZ76014.1"/>
    </source>
</evidence>
<reference evidence="4 5" key="1">
    <citation type="submission" date="2019-12" db="EMBL/GenBank/DDBJ databases">
        <title>Whole-genome sequencing of Allorhizobium vitis.</title>
        <authorList>
            <person name="Gan H.M."/>
            <person name="Szegedi E."/>
            <person name="Burr T."/>
            <person name="Savka M.A."/>
        </authorList>
    </citation>
    <scope>NUCLEOTIDE SEQUENCE [LARGE SCALE GENOMIC DNA]</scope>
    <source>
        <strain evidence="4 5">CG516</strain>
    </source>
</reference>
<dbReference type="InterPro" id="IPR029058">
    <property type="entry name" value="AB_hydrolase_fold"/>
</dbReference>
<dbReference type="InterPro" id="IPR000383">
    <property type="entry name" value="Xaa-Pro-like_dom"/>
</dbReference>
<gene>
    <name evidence="4" type="ORF">GOZ90_25520</name>
</gene>
<evidence type="ECO:0000259" key="3">
    <source>
        <dbReference type="SMART" id="SM00939"/>
    </source>
</evidence>
<organism evidence="4 5">
    <name type="scientific">Agrobacterium vitis</name>
    <name type="common">Rhizobium vitis</name>
    <dbReference type="NCBI Taxonomy" id="373"/>
    <lineage>
        <taxon>Bacteria</taxon>
        <taxon>Pseudomonadati</taxon>
        <taxon>Pseudomonadota</taxon>
        <taxon>Alphaproteobacteria</taxon>
        <taxon>Hyphomicrobiales</taxon>
        <taxon>Rhizobiaceae</taxon>
        <taxon>Rhizobium/Agrobacterium group</taxon>
        <taxon>Agrobacterium</taxon>
    </lineage>
</organism>
<dbReference type="PANTHER" id="PTHR43056:SF10">
    <property type="entry name" value="COCE_NOND FAMILY, PUTATIVE (AFU_ORTHOLOGUE AFUA_7G00600)-RELATED"/>
    <property type="match status" value="1"/>
</dbReference>
<accession>A0A6L6VJZ3</accession>
<feature type="region of interest" description="Disordered" evidence="2">
    <location>
        <begin position="1"/>
        <end position="35"/>
    </location>
</feature>
<dbReference type="PANTHER" id="PTHR43056">
    <property type="entry name" value="PEPTIDASE S9 PROLYL OLIGOPEPTIDASE"/>
    <property type="match status" value="1"/>
</dbReference>
<dbReference type="Gene3D" id="2.60.120.260">
    <property type="entry name" value="Galactose-binding domain-like"/>
    <property type="match status" value="1"/>
</dbReference>
<feature type="domain" description="Xaa-Pro dipeptidyl-peptidase C-terminal" evidence="3">
    <location>
        <begin position="311"/>
        <end position="548"/>
    </location>
</feature>
<protein>
    <submittedName>
        <fullName evidence="4">CocE/NonD family hydrolase</fullName>
    </submittedName>
</protein>
<dbReference type="SUPFAM" id="SSF49785">
    <property type="entry name" value="Galactose-binding domain-like"/>
    <property type="match status" value="1"/>
</dbReference>
<dbReference type="InterPro" id="IPR050585">
    <property type="entry name" value="Xaa-Pro_dipeptidyl-ppase/CocE"/>
</dbReference>
<dbReference type="InterPro" id="IPR013736">
    <property type="entry name" value="Xaa-Pro_dipept_C"/>
</dbReference>
<dbReference type="GO" id="GO:0008239">
    <property type="term" value="F:dipeptidyl-peptidase activity"/>
    <property type="evidence" value="ECO:0007669"/>
    <property type="project" value="InterPro"/>
</dbReference>
<dbReference type="InterPro" id="IPR008979">
    <property type="entry name" value="Galactose-bd-like_sf"/>
</dbReference>
<evidence type="ECO:0000256" key="1">
    <source>
        <dbReference type="ARBA" id="ARBA00022801"/>
    </source>
</evidence>
<comment type="caution">
    <text evidence="4">The sequence shown here is derived from an EMBL/GenBank/DDBJ whole genome shotgun (WGS) entry which is preliminary data.</text>
</comment>
<keyword evidence="1 4" id="KW-0378">Hydrolase</keyword>
<feature type="compositionally biased region" description="Basic and acidic residues" evidence="2">
    <location>
        <begin position="1"/>
        <end position="18"/>
    </location>
</feature>
<dbReference type="Pfam" id="PF08530">
    <property type="entry name" value="PepX_C"/>
    <property type="match status" value="1"/>
</dbReference>
<sequence>MKKESFEIFTREAADRPEPVPGYAERPVPQLSPRSETVDGMQILHDVKVPMRDGLHIYADVYLPEKSAENLGVIIYWGAFGKHATTNILPPDTDVTPDMVSKYTGWESPDPLYWTQHGYAVIYADPRGAWNSPGTYYMFGDEEMNDTYDLTEWAGVQSWSNGKVGFMGVSYPGVICWMIASRRPPHLAAIVPWEAWSDIYREFAYHGGMRETGHTRLVSRIMGWPGKSSEDLDKNYNHHPLYDGYWEYKNPDLEAIEVPVFACGSWSDQGLHTRGTILGWLRAGSKNKWLKVHGRKKWSEFYNPENVERQRAFFDEFLLGKQGRFDDQPKIEIEVRERAMQGVVRTENEWPIARTQLTPLYLEAGDGSLSREAIISAGQVSYDPTSNIGVTFDIRFDEDTELTGTMKLKLWVEAKDADDMDLFVALDKMDEDGESVGFPFFATHLDGPVALGWLRVSHRELDPERSTPQAPVLLHQREQLLSPGEIVPVEIEIWPSSTLFRKGESLRLNVQGTDINLYDDKAQNRHEDTRNKGAHIIHCGGTYDSHLLAPVIPAKG</sequence>
<dbReference type="InterPro" id="IPR005674">
    <property type="entry name" value="CocE/Ser_esterase"/>
</dbReference>
<dbReference type="SMART" id="SM00939">
    <property type="entry name" value="PepX_C"/>
    <property type="match status" value="1"/>
</dbReference>
<evidence type="ECO:0000313" key="5">
    <source>
        <dbReference type="Proteomes" id="UP000477951"/>
    </source>
</evidence>
<dbReference type="AlphaFoldDB" id="A0A6L6VJZ3"/>
<evidence type="ECO:0000256" key="2">
    <source>
        <dbReference type="SAM" id="MobiDB-lite"/>
    </source>
</evidence>
<dbReference type="RefSeq" id="WP_156616518.1">
    <property type="nucleotide sequence ID" value="NZ_WPHR01000044.1"/>
</dbReference>